<sequence>MKWWLVLTIFICAKEGKKMFYRFSYLSLLLYLVFSSSVYGDTLRLTNFDEEIDAKIVEVSEEFVEVIIPQKEIGSISMKSELPVRPTGGGIYLSLLAFTNN</sequence>
<name>A0A0F9EEA7_9ZZZZ</name>
<protein>
    <submittedName>
        <fullName evidence="1">Uncharacterized protein</fullName>
    </submittedName>
</protein>
<gene>
    <name evidence="1" type="ORF">LCGC14_2086530</name>
</gene>
<proteinExistence type="predicted"/>
<accession>A0A0F9EEA7</accession>
<dbReference type="AlphaFoldDB" id="A0A0F9EEA7"/>
<dbReference type="EMBL" id="LAZR01025324">
    <property type="protein sequence ID" value="KKL72274.1"/>
    <property type="molecule type" value="Genomic_DNA"/>
</dbReference>
<comment type="caution">
    <text evidence="1">The sequence shown here is derived from an EMBL/GenBank/DDBJ whole genome shotgun (WGS) entry which is preliminary data.</text>
</comment>
<reference evidence="1" key="1">
    <citation type="journal article" date="2015" name="Nature">
        <title>Complex archaea that bridge the gap between prokaryotes and eukaryotes.</title>
        <authorList>
            <person name="Spang A."/>
            <person name="Saw J.H."/>
            <person name="Jorgensen S.L."/>
            <person name="Zaremba-Niedzwiedzka K."/>
            <person name="Martijn J."/>
            <person name="Lind A.E."/>
            <person name="van Eijk R."/>
            <person name="Schleper C."/>
            <person name="Guy L."/>
            <person name="Ettema T.J."/>
        </authorList>
    </citation>
    <scope>NUCLEOTIDE SEQUENCE</scope>
</reference>
<evidence type="ECO:0000313" key="1">
    <source>
        <dbReference type="EMBL" id="KKL72274.1"/>
    </source>
</evidence>
<organism evidence="1">
    <name type="scientific">marine sediment metagenome</name>
    <dbReference type="NCBI Taxonomy" id="412755"/>
    <lineage>
        <taxon>unclassified sequences</taxon>
        <taxon>metagenomes</taxon>
        <taxon>ecological metagenomes</taxon>
    </lineage>
</organism>